<keyword evidence="1" id="KW-1133">Transmembrane helix</keyword>
<dbReference type="Proteomes" id="UP000241463">
    <property type="component" value="Segment"/>
</dbReference>
<proteinExistence type="predicted"/>
<evidence type="ECO:0000313" key="2">
    <source>
        <dbReference type="EMBL" id="AUV59919.1"/>
    </source>
</evidence>
<name>A0A2K9VCJ8_9CAUD</name>
<dbReference type="EMBL" id="MG765277">
    <property type="protein sequence ID" value="AUV59919.1"/>
    <property type="molecule type" value="Genomic_DNA"/>
</dbReference>
<sequence>MVSFLVYKGKKELYMETVTIIAILWLALIILFAQLGWGSLMFAMICGLAFVLVAILLFVLITFLIETLR</sequence>
<evidence type="ECO:0000313" key="3">
    <source>
        <dbReference type="Proteomes" id="UP000241463"/>
    </source>
</evidence>
<reference evidence="2 3" key="1">
    <citation type="submission" date="2018-01" db="EMBL/GenBank/DDBJ databases">
        <title>Lactobacillus phages that infect wine-derived L. plantarum strains.</title>
        <authorList>
            <person name="Kyrkou I."/>
            <person name="Hestbjerg Hansen L."/>
        </authorList>
    </citation>
    <scope>NUCLEOTIDE SEQUENCE [LARGE SCALE GENOMIC DNA]</scope>
</reference>
<feature type="transmembrane region" description="Helical" evidence="1">
    <location>
        <begin position="12"/>
        <end position="35"/>
    </location>
</feature>
<dbReference type="KEGG" id="vg:54988648"/>
<accession>A0A2K9VCJ8</accession>
<dbReference type="GeneID" id="54988648"/>
<evidence type="ECO:0000256" key="1">
    <source>
        <dbReference type="SAM" id="Phobius"/>
    </source>
</evidence>
<protein>
    <submittedName>
        <fullName evidence="2">Uncharacterized protein</fullName>
    </submittedName>
</protein>
<dbReference type="RefSeq" id="YP_009798203.1">
    <property type="nucleotide sequence ID" value="NC_047924.1"/>
</dbReference>
<organism evidence="2 3">
    <name type="scientific">Lactobacillus phage Bacchae</name>
    <dbReference type="NCBI Taxonomy" id="2079429"/>
    <lineage>
        <taxon>Viruses</taxon>
        <taxon>Duplodnaviria</taxon>
        <taxon>Heunggongvirae</taxon>
        <taxon>Uroviricota</taxon>
        <taxon>Caudoviricetes</taxon>
        <taxon>Herelleviridae</taxon>
        <taxon>Harbinvirus</taxon>
        <taxon>Harbinvirus bacchae</taxon>
    </lineage>
</organism>
<keyword evidence="3" id="KW-1185">Reference proteome</keyword>
<keyword evidence="1" id="KW-0472">Membrane</keyword>
<feature type="transmembrane region" description="Helical" evidence="1">
    <location>
        <begin position="41"/>
        <end position="65"/>
    </location>
</feature>
<keyword evidence="1" id="KW-0812">Transmembrane</keyword>